<evidence type="ECO:0000256" key="1">
    <source>
        <dbReference type="ARBA" id="ARBA00004651"/>
    </source>
</evidence>
<evidence type="ECO:0000256" key="7">
    <source>
        <dbReference type="SAM" id="Phobius"/>
    </source>
</evidence>
<name>A0A5B8R8R4_9ZZZZ</name>
<feature type="transmembrane region" description="Helical" evidence="7">
    <location>
        <begin position="412"/>
        <end position="432"/>
    </location>
</feature>
<feature type="transmembrane region" description="Helical" evidence="7">
    <location>
        <begin position="489"/>
        <end position="510"/>
    </location>
</feature>
<accession>A0A5B8R8R4</accession>
<evidence type="ECO:0000313" key="8">
    <source>
        <dbReference type="EMBL" id="QEA05110.1"/>
    </source>
</evidence>
<evidence type="ECO:0000256" key="6">
    <source>
        <dbReference type="ARBA" id="ARBA00023136"/>
    </source>
</evidence>
<evidence type="ECO:0000256" key="3">
    <source>
        <dbReference type="ARBA" id="ARBA00022475"/>
    </source>
</evidence>
<dbReference type="EMBL" id="MN079095">
    <property type="protein sequence ID" value="QEA05110.1"/>
    <property type="molecule type" value="Genomic_DNA"/>
</dbReference>
<keyword evidence="5 7" id="KW-1133">Transmembrane helix</keyword>
<gene>
    <name evidence="8" type="primary">aaeB</name>
    <name evidence="8" type="ORF">KBTEX_01429</name>
</gene>
<feature type="transmembrane region" description="Helical" evidence="7">
    <location>
        <begin position="68"/>
        <end position="86"/>
    </location>
</feature>
<dbReference type="GO" id="GO:0005886">
    <property type="term" value="C:plasma membrane"/>
    <property type="evidence" value="ECO:0007669"/>
    <property type="project" value="UniProtKB-SubCell"/>
</dbReference>
<keyword evidence="2" id="KW-0813">Transport</keyword>
<keyword evidence="3" id="KW-1003">Cell membrane</keyword>
<feature type="transmembrane region" description="Helical" evidence="7">
    <location>
        <begin position="18"/>
        <end position="36"/>
    </location>
</feature>
<proteinExistence type="predicted"/>
<evidence type="ECO:0000256" key="5">
    <source>
        <dbReference type="ARBA" id="ARBA00022989"/>
    </source>
</evidence>
<dbReference type="AlphaFoldDB" id="A0A5B8R8R4"/>
<dbReference type="PANTHER" id="PTHR30509">
    <property type="entry name" value="P-HYDROXYBENZOIC ACID EFFLUX PUMP SUBUNIT-RELATED"/>
    <property type="match status" value="1"/>
</dbReference>
<feature type="transmembrane region" description="Helical" evidence="7">
    <location>
        <begin position="92"/>
        <end position="109"/>
    </location>
</feature>
<keyword evidence="4 7" id="KW-0812">Transmembrane</keyword>
<dbReference type="InterPro" id="IPR006726">
    <property type="entry name" value="PHBA_efflux_AaeB/fusaric-R"/>
</dbReference>
<feature type="transmembrane region" description="Helical" evidence="7">
    <location>
        <begin position="375"/>
        <end position="400"/>
    </location>
</feature>
<feature type="transmembrane region" description="Helical" evidence="7">
    <location>
        <begin position="114"/>
        <end position="133"/>
    </location>
</feature>
<comment type="subcellular location">
    <subcellularLocation>
        <location evidence="1">Cell membrane</location>
        <topology evidence="1">Multi-pass membrane protein</topology>
    </subcellularLocation>
</comment>
<dbReference type="GO" id="GO:0022857">
    <property type="term" value="F:transmembrane transporter activity"/>
    <property type="evidence" value="ECO:0007669"/>
    <property type="project" value="InterPro"/>
</dbReference>
<dbReference type="Pfam" id="PF04632">
    <property type="entry name" value="FUSC"/>
    <property type="match status" value="1"/>
</dbReference>
<dbReference type="PANTHER" id="PTHR30509:SF9">
    <property type="entry name" value="MULTIDRUG RESISTANCE PROTEIN MDTO"/>
    <property type="match status" value="1"/>
</dbReference>
<feature type="transmembrane region" description="Helical" evidence="7">
    <location>
        <begin position="438"/>
        <end position="456"/>
    </location>
</feature>
<evidence type="ECO:0000256" key="4">
    <source>
        <dbReference type="ARBA" id="ARBA00022692"/>
    </source>
</evidence>
<organism evidence="8">
    <name type="scientific">uncultured organism</name>
    <dbReference type="NCBI Taxonomy" id="155900"/>
    <lineage>
        <taxon>unclassified sequences</taxon>
        <taxon>environmental samples</taxon>
    </lineage>
</organism>
<keyword evidence="6 7" id="KW-0472">Membrane</keyword>
<feature type="transmembrane region" description="Helical" evidence="7">
    <location>
        <begin position="461"/>
        <end position="477"/>
    </location>
</feature>
<evidence type="ECO:0000256" key="2">
    <source>
        <dbReference type="ARBA" id="ARBA00022448"/>
    </source>
</evidence>
<protein>
    <submittedName>
        <fullName evidence="8">p-hydroxybenzoic acid efflux pump subunit AaeB</fullName>
    </submittedName>
</protein>
<sequence length="681" mass="72746">MPVLLEAYLTPSRQALRFALKATLAMLLALYAALWFDLERPYWALIAAAFLQIRPMSGMVIEKGLCQIGGTLIGAVAGIAVMALSAQAAAPALYALTLWVMACAYAGSLMRGNFTYGCVMAAITALLVVFLSLSQPDRVFDVAVARVSELGLGEISATLVSALVWPVRVTDHLAEQADAAINSAFTHAGQRLDADMPLATVQRSLTASLGPLNVLEADSQAARYEGPGGGARIRAAHVLTQRAMRLFAALGGIQQLLRDHPGRIGAPLCMFAGEMAEGFREAESVRGVPAARRHLQALRERARTYPDDDLDPLQRRVVTGLRAILGHAMVLLDAREAIAHPGRHQLRSGVPAWHRDHGEAAVNALRAGAAFAASAAFWVATHWSGGPIAVLMATLPSVLFANRDNPATICTMFFKGMLAALPSAFLFGHVLLARASGFPMLAMLVLTPLFIGLLGAGHRRLVGYCLPFTIFNILLTMPGNGMDLSFDNFANRALAVTGGLAVATVGFRLVPGLGASLRRRRLIHAIGVDLHRLAQPPLHEVEARFSGRMADRLLRLARHDDLLDEAHRHLLMIGLNGLDVGIAGLRLRHRLDGEPPPVRAALVALLDTLAAAFVASARGHAPADVAAAARTLDAALVDHDVLDERGRAPLRGLLERLELALARQASEMGHHRRDAPVAVSA</sequence>
<reference evidence="8" key="1">
    <citation type="submission" date="2019-06" db="EMBL/GenBank/DDBJ databases">
        <authorList>
            <person name="Murdoch R.W."/>
            <person name="Fathepure B."/>
        </authorList>
    </citation>
    <scope>NUCLEOTIDE SEQUENCE</scope>
</reference>